<name>A0A6P2N6I3_BURL3</name>
<reference evidence="2 3" key="1">
    <citation type="submission" date="2019-09" db="EMBL/GenBank/DDBJ databases">
        <authorList>
            <person name="Depoorter E."/>
        </authorList>
    </citation>
    <scope>NUCLEOTIDE SEQUENCE [LARGE SCALE GENOMIC DNA]</scope>
    <source>
        <strain evidence="2">LMG 23254</strain>
    </source>
</reference>
<proteinExistence type="predicted"/>
<sequence>MLSLCRFAGELVGPLEEDARDCASNGRRVVRPVPGGHDRRPPAVRRHPHASSTGLHVVPASGIDVGQPSLKAADPGALSASYLAVLVDVLHRAFQFRNDPMRLKSDALGRLVTAMPPHGHWALAAAAIDIGRRTIDAGLYPNQGVHRSHASACDYRWQRADVLPGEVAVAQPAGRSPLSADAAAHGRQESRRGADGTARQGVRWLEVARCAGRDPGCHASDQREVTSK</sequence>
<protein>
    <submittedName>
        <fullName evidence="2">Uncharacterized protein</fullName>
    </submittedName>
</protein>
<evidence type="ECO:0000313" key="2">
    <source>
        <dbReference type="EMBL" id="VWB94180.1"/>
    </source>
</evidence>
<dbReference type="Proteomes" id="UP000494218">
    <property type="component" value="Unassembled WGS sequence"/>
</dbReference>
<evidence type="ECO:0000256" key="1">
    <source>
        <dbReference type="SAM" id="MobiDB-lite"/>
    </source>
</evidence>
<evidence type="ECO:0000313" key="3">
    <source>
        <dbReference type="Proteomes" id="UP000494218"/>
    </source>
</evidence>
<feature type="region of interest" description="Disordered" evidence="1">
    <location>
        <begin position="26"/>
        <end position="58"/>
    </location>
</feature>
<feature type="compositionally biased region" description="Basic and acidic residues" evidence="1">
    <location>
        <begin position="184"/>
        <end position="194"/>
    </location>
</feature>
<organism evidence="2 3">
    <name type="scientific">Burkholderia lata (strain ATCC 17760 / DSM 23089 / LMG 22485 / NCIMB 9086 / R18194 / 383)</name>
    <dbReference type="NCBI Taxonomy" id="482957"/>
    <lineage>
        <taxon>Bacteria</taxon>
        <taxon>Pseudomonadati</taxon>
        <taxon>Pseudomonadota</taxon>
        <taxon>Betaproteobacteria</taxon>
        <taxon>Burkholderiales</taxon>
        <taxon>Burkholderiaceae</taxon>
        <taxon>Burkholderia</taxon>
        <taxon>Burkholderia cepacia complex</taxon>
    </lineage>
</organism>
<dbReference type="AlphaFoldDB" id="A0A6P2N6I3"/>
<dbReference type="EMBL" id="CABVPW010000022">
    <property type="protein sequence ID" value="VWB94180.1"/>
    <property type="molecule type" value="Genomic_DNA"/>
</dbReference>
<accession>A0A6P2N6I3</accession>
<gene>
    <name evidence="2" type="ORF">BLA23254_04466</name>
</gene>
<feature type="region of interest" description="Disordered" evidence="1">
    <location>
        <begin position="173"/>
        <end position="200"/>
    </location>
</feature>